<dbReference type="EMBL" id="CAJNNW010036403">
    <property type="protein sequence ID" value="CAE8733996.1"/>
    <property type="molecule type" value="Genomic_DNA"/>
</dbReference>
<reference evidence="1" key="1">
    <citation type="submission" date="2021-02" db="EMBL/GenBank/DDBJ databases">
        <authorList>
            <person name="Dougan E. K."/>
            <person name="Rhodes N."/>
            <person name="Thang M."/>
            <person name="Chan C."/>
        </authorList>
    </citation>
    <scope>NUCLEOTIDE SEQUENCE</scope>
</reference>
<accession>A0A813LVD9</accession>
<gene>
    <name evidence="1" type="ORF">PGLA2088_LOCUS47090</name>
</gene>
<evidence type="ECO:0000313" key="2">
    <source>
        <dbReference type="Proteomes" id="UP000626109"/>
    </source>
</evidence>
<dbReference type="AlphaFoldDB" id="A0A813LVD9"/>
<feature type="non-terminal residue" evidence="1">
    <location>
        <position position="1"/>
    </location>
</feature>
<comment type="caution">
    <text evidence="1">The sequence shown here is derived from an EMBL/GenBank/DDBJ whole genome shotgun (WGS) entry which is preliminary data.</text>
</comment>
<feature type="non-terminal residue" evidence="1">
    <location>
        <position position="245"/>
    </location>
</feature>
<dbReference type="Proteomes" id="UP000626109">
    <property type="component" value="Unassembled WGS sequence"/>
</dbReference>
<evidence type="ECO:0000313" key="1">
    <source>
        <dbReference type="EMBL" id="CAE8733996.1"/>
    </source>
</evidence>
<organism evidence="1 2">
    <name type="scientific">Polarella glacialis</name>
    <name type="common">Dinoflagellate</name>
    <dbReference type="NCBI Taxonomy" id="89957"/>
    <lineage>
        <taxon>Eukaryota</taxon>
        <taxon>Sar</taxon>
        <taxon>Alveolata</taxon>
        <taxon>Dinophyceae</taxon>
        <taxon>Suessiales</taxon>
        <taxon>Suessiaceae</taxon>
        <taxon>Polarella</taxon>
    </lineage>
</organism>
<protein>
    <submittedName>
        <fullName evidence="1">Uncharacterized protein</fullName>
    </submittedName>
</protein>
<sequence length="245" mass="26199">LSREQLYPCVRDFPVDTIISSEGALRVSAGIPTEVDECPYNGQLLFARATVTCQVGKYTTTTTTTTYNPPVSPQMPVAPLPQIVVTNTYGRAALKCAERGCRAEAALVLNSSTLTLNNCTLEVFVNQTDFDNKDDAVETLSVNVTGQQVVQNVKPGKNPCRSEYDGEPLTAGAKLYHAVKGMDVTEAARKGPIIVTAKISDQVDECASQGYLLDAEVVVTCSVSTMGALLTDGKVTVPEILSMNE</sequence>
<proteinExistence type="predicted"/>
<name>A0A813LVD9_POLGL</name>